<feature type="region of interest" description="Disordered" evidence="1">
    <location>
        <begin position="536"/>
        <end position="578"/>
    </location>
</feature>
<dbReference type="RefSeq" id="WP_189939673.1">
    <property type="nucleotide sequence ID" value="NZ_BMSX01000011.1"/>
</dbReference>
<accession>A0A918FDP3</accession>
<dbReference type="Proteomes" id="UP000658320">
    <property type="component" value="Unassembled WGS sequence"/>
</dbReference>
<gene>
    <name evidence="2" type="ORF">GCM10010251_47140</name>
</gene>
<evidence type="ECO:0000313" key="2">
    <source>
        <dbReference type="EMBL" id="GGR25688.1"/>
    </source>
</evidence>
<evidence type="ECO:0000256" key="1">
    <source>
        <dbReference type="SAM" id="MobiDB-lite"/>
    </source>
</evidence>
<reference evidence="2" key="2">
    <citation type="submission" date="2020-09" db="EMBL/GenBank/DDBJ databases">
        <authorList>
            <person name="Sun Q."/>
            <person name="Ohkuma M."/>
        </authorList>
    </citation>
    <scope>NUCLEOTIDE SEQUENCE</scope>
    <source>
        <strain evidence="2">JCM 4346</strain>
    </source>
</reference>
<evidence type="ECO:0000313" key="3">
    <source>
        <dbReference type="Proteomes" id="UP000658320"/>
    </source>
</evidence>
<protein>
    <submittedName>
        <fullName evidence="2">Uncharacterized protein</fullName>
    </submittedName>
</protein>
<reference evidence="2" key="1">
    <citation type="journal article" date="2014" name="Int. J. Syst. Evol. Microbiol.">
        <title>Complete genome sequence of Corynebacterium casei LMG S-19264T (=DSM 44701T), isolated from a smear-ripened cheese.</title>
        <authorList>
            <consortium name="US DOE Joint Genome Institute (JGI-PGF)"/>
            <person name="Walter F."/>
            <person name="Albersmeier A."/>
            <person name="Kalinowski J."/>
            <person name="Ruckert C."/>
        </authorList>
    </citation>
    <scope>NUCLEOTIDE SEQUENCE</scope>
    <source>
        <strain evidence="2">JCM 4346</strain>
    </source>
</reference>
<dbReference type="AlphaFoldDB" id="A0A918FDP3"/>
<dbReference type="EMBL" id="BMSX01000011">
    <property type="protein sequence ID" value="GGR25688.1"/>
    <property type="molecule type" value="Genomic_DNA"/>
</dbReference>
<comment type="caution">
    <text evidence="2">The sequence shown here is derived from an EMBL/GenBank/DDBJ whole genome shotgun (WGS) entry which is preliminary data.</text>
</comment>
<name>A0A918FDP3_9ACTN</name>
<organism evidence="2 3">
    <name type="scientific">Streptomyces aurantiogriseus</name>
    <dbReference type="NCBI Taxonomy" id="66870"/>
    <lineage>
        <taxon>Bacteria</taxon>
        <taxon>Bacillati</taxon>
        <taxon>Actinomycetota</taxon>
        <taxon>Actinomycetes</taxon>
        <taxon>Kitasatosporales</taxon>
        <taxon>Streptomycetaceae</taxon>
        <taxon>Streptomyces</taxon>
    </lineage>
</organism>
<keyword evidence="3" id="KW-1185">Reference proteome</keyword>
<sequence length="578" mass="64241">MSDMDVGQLGSIMKLHNEQRNTWKTALIVGYDGGAALLNHARPQVFKNDLLLRVYRKVDRAWRSVLPDESHRSQWMVKHTSSPDGEPDAEALWCIARLVRDGYVHSIVATDNAGTFHRGLGELGVKMAKYECSENLPNVLPAKAKGPEPLFINAGEFLLYGCVPDVRGNGAKHVGEMLEALKSFLDEFDAVYCWGWCNLNHQLDSIFLNTNETLKVLGWYDTTETAIRITTNYDTVVCDGSLDMATTDILHRLADELFDNEKDPIPTAPRQPSAEPVLAAVPTTAPRPLLSDELLADLVANVQQYRISYIGVDGELTRRRCFEWLTAELSGRGRDVFVRTDSDIRVLGRLATTLSGLDDNIWFIGQLNGDGTADRTWLSSLLSYAQRWNGHGKGPKNERCDPASRIVLLLPAQAAGELQIALPPDGQTCIMSVFADSHLDQKTVVKYVDTTAGPPLAQLKTVEVMDLAERMIDQCRADSSSPLDWLHDTLDLWRRLIVSEIAARAPEEADSDHQPLLTIADLQRLWDEAGNRMTDAEVPLDFDLGPVHRREEDDPPEGDESSDDDPPDFDLGPATPRP</sequence>
<proteinExistence type="predicted"/>
<feature type="compositionally biased region" description="Acidic residues" evidence="1">
    <location>
        <begin position="553"/>
        <end position="568"/>
    </location>
</feature>